<evidence type="ECO:0000313" key="2">
    <source>
        <dbReference type="EMBL" id="CAI9961390.1"/>
    </source>
</evidence>
<evidence type="ECO:0000256" key="1">
    <source>
        <dbReference type="SAM" id="MobiDB-lite"/>
    </source>
</evidence>
<dbReference type="EMBL" id="CATOUU010000940">
    <property type="protein sequence ID" value="CAI9961390.1"/>
    <property type="molecule type" value="Genomic_DNA"/>
</dbReference>
<proteinExistence type="predicted"/>
<gene>
    <name evidence="2" type="ORF">HINF_LOCUS49035</name>
    <name evidence="3" type="ORF">HINF_LOCUS53795</name>
</gene>
<dbReference type="EMBL" id="CAXDID020000276">
    <property type="protein sequence ID" value="CAL6069054.1"/>
    <property type="molecule type" value="Genomic_DNA"/>
</dbReference>
<feature type="region of interest" description="Disordered" evidence="1">
    <location>
        <begin position="1"/>
        <end position="57"/>
    </location>
</feature>
<evidence type="ECO:0000313" key="3">
    <source>
        <dbReference type="EMBL" id="CAL6069054.1"/>
    </source>
</evidence>
<name>A0AA86UK19_9EUKA</name>
<dbReference type="AlphaFoldDB" id="A0AA86UK19"/>
<evidence type="ECO:0000313" key="4">
    <source>
        <dbReference type="Proteomes" id="UP001642409"/>
    </source>
</evidence>
<organism evidence="2">
    <name type="scientific">Hexamita inflata</name>
    <dbReference type="NCBI Taxonomy" id="28002"/>
    <lineage>
        <taxon>Eukaryota</taxon>
        <taxon>Metamonada</taxon>
        <taxon>Diplomonadida</taxon>
        <taxon>Hexamitidae</taxon>
        <taxon>Hexamitinae</taxon>
        <taxon>Hexamita</taxon>
    </lineage>
</organism>
<accession>A0AA86UK19</accession>
<feature type="compositionally biased region" description="Basic and acidic residues" evidence="1">
    <location>
        <begin position="19"/>
        <end position="33"/>
    </location>
</feature>
<feature type="compositionally biased region" description="Acidic residues" evidence="1">
    <location>
        <begin position="34"/>
        <end position="45"/>
    </location>
</feature>
<keyword evidence="4" id="KW-1185">Reference proteome</keyword>
<comment type="caution">
    <text evidence="2">The sequence shown here is derived from an EMBL/GenBank/DDBJ whole genome shotgun (WGS) entry which is preliminary data.</text>
</comment>
<reference evidence="2" key="1">
    <citation type="submission" date="2023-06" db="EMBL/GenBank/DDBJ databases">
        <authorList>
            <person name="Kurt Z."/>
        </authorList>
    </citation>
    <scope>NUCLEOTIDE SEQUENCE</scope>
</reference>
<sequence>MARTKTAVLKSTGTKAPPKHPEPLQNSEKRAENFEEAEETEENEENEKIEKVKQTNNKAQTNFNSKFASFYIGDQQFSLTTRRVKKPRTLFVAQNNYIISEGELYQIEEDMPLIKVQPGYDFTIFMQQTVRARKFEVGHEATTPGDRTKYNPMVQFLLCKVANAQKDKVQFLKNVKVQLDQIQSIFVTERRSKEQTIIHKVLGYSSESTPIADVLASSPEIEHEQVQELFKIEQKQAEGGHSFVQGNLKQKYTSCIPLAMMHKNTKFLYFVINQLQCVQQTFGQLSQIALNNKLKEKDIKVSITAAKITSVQFNPLAFAALTCNTGFLNAVDTANLSFFGFNFEHKIQVTIGACSNINDDIATVKRIEKLMGGLDAGFSIISALISKNKKILNYLMSTTSIDYSNFYKFKKYIDTHDNNFINNQQGAFILQYVIYKQICATQINLTFSLLK</sequence>
<protein>
    <submittedName>
        <fullName evidence="2">Uncharacterized protein</fullName>
    </submittedName>
</protein>
<reference evidence="3 4" key="2">
    <citation type="submission" date="2024-07" db="EMBL/GenBank/DDBJ databases">
        <authorList>
            <person name="Akdeniz Z."/>
        </authorList>
    </citation>
    <scope>NUCLEOTIDE SEQUENCE [LARGE SCALE GENOMIC DNA]</scope>
</reference>
<dbReference type="Proteomes" id="UP001642409">
    <property type="component" value="Unassembled WGS sequence"/>
</dbReference>